<organism evidence="6 7">
    <name type="scientific">Granulibacter bethesdensis</name>
    <dbReference type="NCBI Taxonomy" id="364410"/>
    <lineage>
        <taxon>Bacteria</taxon>
        <taxon>Pseudomonadati</taxon>
        <taxon>Pseudomonadota</taxon>
        <taxon>Alphaproteobacteria</taxon>
        <taxon>Acetobacterales</taxon>
        <taxon>Acetobacteraceae</taxon>
        <taxon>Granulibacter</taxon>
    </lineage>
</organism>
<evidence type="ECO:0000256" key="5">
    <source>
        <dbReference type="ARBA" id="ARBA00066788"/>
    </source>
</evidence>
<dbReference type="PROSITE" id="PS51273">
    <property type="entry name" value="GATASE_TYPE_1"/>
    <property type="match status" value="1"/>
</dbReference>
<dbReference type="GO" id="GO:0005829">
    <property type="term" value="C:cytosol"/>
    <property type="evidence" value="ECO:0007669"/>
    <property type="project" value="TreeGrafter"/>
</dbReference>
<dbReference type="Gene3D" id="3.40.50.880">
    <property type="match status" value="1"/>
</dbReference>
<evidence type="ECO:0000256" key="4">
    <source>
        <dbReference type="ARBA" id="ARBA00060634"/>
    </source>
</evidence>
<evidence type="ECO:0000256" key="2">
    <source>
        <dbReference type="ARBA" id="ARBA00052718"/>
    </source>
</evidence>
<dbReference type="CDD" id="cd01745">
    <property type="entry name" value="GATase1_2"/>
    <property type="match status" value="1"/>
</dbReference>
<gene>
    <name evidence="6" type="ORF">GbCGDNIH9_2004</name>
</gene>
<sequence length="285" mass="30566">MKPLIGISCCTKPFGAFSTPNHAASDTYVQVTDDVIRAVPVLIPANGDRADLSALLSRLDGIIFTGSRSNVHPDQYGGAPHAEGTPEDVRRDAVTLPLIRAAVACGVPILAICRGFQELNVALGGSLHQVLQDMPGYLDHSTPIVPQSSLRNAKAHMVTAVTDGWLHRLADTASFAVNSLHNQGINRLAPQLRADAHAPDGVIEAVRAVDCPGFVVGVQWHPEFDYLTDTLSHRIFEDFGAAVEARYRGITGETAIRPDGWPARLNKIRLHQVCSRDSTGVSGGF</sequence>
<evidence type="ECO:0000256" key="3">
    <source>
        <dbReference type="ARBA" id="ARBA00055068"/>
    </source>
</evidence>
<name>A0AAC9KFI8_9PROT</name>
<dbReference type="AlphaFoldDB" id="A0AAC9KFI8"/>
<evidence type="ECO:0000313" key="7">
    <source>
        <dbReference type="Proteomes" id="UP000182373"/>
    </source>
</evidence>
<dbReference type="InterPro" id="IPR044668">
    <property type="entry name" value="PuuD-like"/>
</dbReference>
<dbReference type="Proteomes" id="UP000182373">
    <property type="component" value="Chromosome"/>
</dbReference>
<keyword evidence="6" id="KW-0315">Glutamine amidotransferase</keyword>
<dbReference type="EMBL" id="CP018191">
    <property type="protein sequence ID" value="APH55320.1"/>
    <property type="molecule type" value="Genomic_DNA"/>
</dbReference>
<dbReference type="FunFam" id="3.40.50.880:FF:000030">
    <property type="entry name" value="Gamma-glutamyl-gamma-aminobutyrate hydrolase PuuD"/>
    <property type="match status" value="1"/>
</dbReference>
<proteinExistence type="inferred from homology"/>
<dbReference type="GO" id="GO:0033969">
    <property type="term" value="F:gamma-glutamyl-gamma-aminobutyrate hydrolase activity"/>
    <property type="evidence" value="ECO:0007669"/>
    <property type="project" value="UniProtKB-EC"/>
</dbReference>
<evidence type="ECO:0000313" key="6">
    <source>
        <dbReference type="EMBL" id="APH55320.1"/>
    </source>
</evidence>
<comment type="similarity">
    <text evidence="1">Belongs to the peptidase C26 family.</text>
</comment>
<dbReference type="PANTHER" id="PTHR43235">
    <property type="entry name" value="GLUTAMINE AMIDOTRANSFERASE PB2B2.05-RELATED"/>
    <property type="match status" value="1"/>
</dbReference>
<reference evidence="7" key="1">
    <citation type="submission" date="2016-11" db="EMBL/GenBank/DDBJ databases">
        <title>Comparative genomic and phenotypic analysis of Granulibacter bethesdensis clinical isolates from patients with chronic granulomatous disease.</title>
        <authorList>
            <person name="Zarember K.A."/>
            <person name="Porcella S.F."/>
            <person name="Chu J."/>
            <person name="Ding L."/>
            <person name="Dahlstrom E."/>
            <person name="Barbian K."/>
            <person name="Martens C."/>
            <person name="Sykora L."/>
            <person name="Kramer S."/>
            <person name="Pettinato A.M."/>
            <person name="Hong H."/>
            <person name="Wald G."/>
            <person name="Berg L.J."/>
            <person name="Rogge L.S."/>
            <person name="Greenberg D.E."/>
            <person name="Falcone E.L."/>
            <person name="Neves J.F."/>
            <person name="Simoes M.J."/>
            <person name="Casal M."/>
            <person name="Rodriguez-Lopez F.C."/>
            <person name="Zelazny A."/>
            <person name="Gallin J.I."/>
            <person name="Holland S.M."/>
        </authorList>
    </citation>
    <scope>NUCLEOTIDE SEQUENCE [LARGE SCALE GENOMIC DNA]</scope>
    <source>
        <strain evidence="7">NIH9.1</strain>
    </source>
</reference>
<comment type="pathway">
    <text evidence="4">Amine and polyamine degradation; putrescine degradation; 4-aminobutanoate from putrescine: step 4/4.</text>
</comment>
<dbReference type="Pfam" id="PF07722">
    <property type="entry name" value="Peptidase_C26"/>
    <property type="match status" value="1"/>
</dbReference>
<dbReference type="SUPFAM" id="SSF52317">
    <property type="entry name" value="Class I glutamine amidotransferase-like"/>
    <property type="match status" value="1"/>
</dbReference>
<evidence type="ECO:0000256" key="1">
    <source>
        <dbReference type="ARBA" id="ARBA00011083"/>
    </source>
</evidence>
<dbReference type="PANTHER" id="PTHR43235:SF1">
    <property type="entry name" value="GLUTAMINE AMIDOTRANSFERASE PB2B2.05-RELATED"/>
    <property type="match status" value="1"/>
</dbReference>
<dbReference type="InterPro" id="IPR011697">
    <property type="entry name" value="Peptidase_C26"/>
</dbReference>
<dbReference type="InterPro" id="IPR029062">
    <property type="entry name" value="Class_I_gatase-like"/>
</dbReference>
<comment type="catalytic activity">
    <reaction evidence="2">
        <text>4-(gamma-L-glutamylamino)butanoate + H2O = 4-aminobutanoate + L-glutamate</text>
        <dbReference type="Rhea" id="RHEA:19737"/>
        <dbReference type="ChEBI" id="CHEBI:15377"/>
        <dbReference type="ChEBI" id="CHEBI:29985"/>
        <dbReference type="ChEBI" id="CHEBI:58800"/>
        <dbReference type="ChEBI" id="CHEBI:59888"/>
        <dbReference type="EC" id="3.5.1.94"/>
    </reaction>
</comment>
<accession>A0AAC9KFI8</accession>
<dbReference type="GO" id="GO:0006598">
    <property type="term" value="P:polyamine catabolic process"/>
    <property type="evidence" value="ECO:0007669"/>
    <property type="project" value="TreeGrafter"/>
</dbReference>
<comment type="function">
    <text evidence="3">Involved in the breakdown of putrescine via hydrolysis of the gamma-glutamyl linkage of gamma-glutamyl-gamma-aminobutyrate.</text>
</comment>
<dbReference type="EC" id="3.5.1.94" evidence="5"/>
<dbReference type="RefSeq" id="WP_253736024.1">
    <property type="nucleotide sequence ID" value="NZ_CP018191.1"/>
</dbReference>
<protein>
    <recommendedName>
        <fullName evidence="5">gamma-glutamyl-gamma-aminobutyrate hydrolase</fullName>
        <ecNumber evidence="5">3.5.1.94</ecNumber>
    </recommendedName>
</protein>